<name>A0A7G2CPJ3_9TRYP</name>
<dbReference type="InterPro" id="IPR043129">
    <property type="entry name" value="ATPase_NBD"/>
</dbReference>
<evidence type="ECO:0000256" key="1">
    <source>
        <dbReference type="RuleBase" id="RU000487"/>
    </source>
</evidence>
<dbReference type="EMBL" id="LR877163">
    <property type="protein sequence ID" value="CAD2220884.1"/>
    <property type="molecule type" value="Genomic_DNA"/>
</dbReference>
<dbReference type="OrthoDB" id="6220758at2759"/>
<protein>
    <submittedName>
        <fullName evidence="2">Actin, putative</fullName>
    </submittedName>
</protein>
<dbReference type="SMART" id="SM00268">
    <property type="entry name" value="ACTIN"/>
    <property type="match status" value="1"/>
</dbReference>
<dbReference type="AlphaFoldDB" id="A0A7G2CPJ3"/>
<dbReference type="Pfam" id="PF00022">
    <property type="entry name" value="Actin"/>
    <property type="match status" value="1"/>
</dbReference>
<evidence type="ECO:0000313" key="3">
    <source>
        <dbReference type="Proteomes" id="UP000515908"/>
    </source>
</evidence>
<dbReference type="Gene3D" id="3.90.640.10">
    <property type="entry name" value="Actin, Chain A, domain 4"/>
    <property type="match status" value="1"/>
</dbReference>
<dbReference type="SUPFAM" id="SSF53067">
    <property type="entry name" value="Actin-like ATPase domain"/>
    <property type="match status" value="2"/>
</dbReference>
<dbReference type="Proteomes" id="UP000515908">
    <property type="component" value="Chromosome 19"/>
</dbReference>
<comment type="similarity">
    <text evidence="1">Belongs to the actin family.</text>
</comment>
<dbReference type="PANTHER" id="PTHR11937">
    <property type="entry name" value="ACTIN"/>
    <property type="match status" value="1"/>
</dbReference>
<gene>
    <name evidence="2" type="ORF">ADEAN_000840800</name>
</gene>
<dbReference type="Gene3D" id="3.30.420.40">
    <property type="match status" value="2"/>
</dbReference>
<sequence length="456" mass="51063">MSTSNAVLFIDNGGYNIKSFYLSSEDAVPHFFVIPNCVGASTHTGRGITGQHIHQLPHYHSFMVRRPVEKGFIVDGLLQAYLWEHILQNFRIDDESTVDLWLTIPFAPPRSLINLLHILLTKRFAFKSVTFMSTSFLSLVAYSLGEKSDTTDRKRSRQSMESGEERSTVMNGTGLMVDVGFSSTTVVPYVDYLPVYSSIVRIDVGGKLLTNRLKQHISYTQMSVMEDGWLMNYVKETCCEVPLSPSGLLQDYSRSDYKDEVRYYLPTTSALMPLGCREEELVARLKPSASTGGDSALQVIRLQQERYFIPELLFCPSDVGLDQMGVSEALSVGVFRRGLLQHLPLLRPFFLSHVCVYGGTGRMKHFRERLEKDLSTEPSGGLIEPKEPTALLKDIPTEPLNSCHLLELIPLYGALAVLRGAQGATHRAKMEERGRANLMGNKSDLERLTAALARML</sequence>
<dbReference type="InterPro" id="IPR004000">
    <property type="entry name" value="Actin"/>
</dbReference>
<accession>A0A7G2CPJ3</accession>
<organism evidence="2 3">
    <name type="scientific">Angomonas deanei</name>
    <dbReference type="NCBI Taxonomy" id="59799"/>
    <lineage>
        <taxon>Eukaryota</taxon>
        <taxon>Discoba</taxon>
        <taxon>Euglenozoa</taxon>
        <taxon>Kinetoplastea</taxon>
        <taxon>Metakinetoplastina</taxon>
        <taxon>Trypanosomatida</taxon>
        <taxon>Trypanosomatidae</taxon>
        <taxon>Strigomonadinae</taxon>
        <taxon>Angomonas</taxon>
    </lineage>
</organism>
<evidence type="ECO:0000313" key="2">
    <source>
        <dbReference type="EMBL" id="CAD2220884.1"/>
    </source>
</evidence>
<dbReference type="VEuPathDB" id="TriTrypDB:ADEAN_000840800"/>
<reference evidence="2 3" key="1">
    <citation type="submission" date="2020-08" db="EMBL/GenBank/DDBJ databases">
        <authorList>
            <person name="Newling K."/>
            <person name="Davey J."/>
            <person name="Forrester S."/>
        </authorList>
    </citation>
    <scope>NUCLEOTIDE SEQUENCE [LARGE SCALE GENOMIC DNA]</scope>
    <source>
        <strain evidence="3">Crithidia deanei Carvalho (ATCC PRA-265)</strain>
    </source>
</reference>
<keyword evidence="3" id="KW-1185">Reference proteome</keyword>
<proteinExistence type="inferred from homology"/>